<protein>
    <submittedName>
        <fullName evidence="3">Uncharacterized protein</fullName>
    </submittedName>
</protein>
<feature type="transmembrane region" description="Helical" evidence="2">
    <location>
        <begin position="217"/>
        <end position="240"/>
    </location>
</feature>
<feature type="region of interest" description="Disordered" evidence="1">
    <location>
        <begin position="125"/>
        <end position="144"/>
    </location>
</feature>
<sequence>MNCVVLKIIGLTRRNKSYKNGKNGKNGKNSKMGKTLKMVKIPRNNKVKKCTQRNIGTFENPINNKHKITDGADLMRRRLLSRRVVHVNKGVQVDQDLVLPGVNKNLKNKKKAKFLYIYKRRSRKKKEEKLSSDKKSESKKYIEPPPRKEELRLNFSGDDTESNARPKRRKGFIYKTWKKIDRHFENRVYRNFDYISNLQKDPNMDKKMFLKILFKKYRMFVLMPFITKLFGLLVFILRATKVLESVDIAKNILLGANILISHVFSIFSVLTLIYILVKKIQYERKLQRKYKYTCNCSCNGSIHL</sequence>
<dbReference type="Pfam" id="PF12420">
    <property type="entry name" value="DUF3671"/>
    <property type="match status" value="1"/>
</dbReference>
<keyword evidence="2" id="KW-1133">Transmembrane helix</keyword>
<evidence type="ECO:0000313" key="3">
    <source>
        <dbReference type="EMBL" id="KNA00151.1"/>
    </source>
</evidence>
<proteinExistence type="predicted"/>
<evidence type="ECO:0000256" key="2">
    <source>
        <dbReference type="SAM" id="Phobius"/>
    </source>
</evidence>
<dbReference type="Proteomes" id="UP000053239">
    <property type="component" value="Unassembled WGS sequence"/>
</dbReference>
<dbReference type="AlphaFoldDB" id="A0A0J9TVY3"/>
<keyword evidence="2" id="KW-0812">Transmembrane</keyword>
<organism evidence="3 4">
    <name type="scientific">Plasmodium vivax North Korean</name>
    <dbReference type="NCBI Taxonomy" id="1035514"/>
    <lineage>
        <taxon>Eukaryota</taxon>
        <taxon>Sar</taxon>
        <taxon>Alveolata</taxon>
        <taxon>Apicomplexa</taxon>
        <taxon>Aconoidasida</taxon>
        <taxon>Haemosporida</taxon>
        <taxon>Plasmodiidae</taxon>
        <taxon>Plasmodium</taxon>
        <taxon>Plasmodium (Plasmodium)</taxon>
    </lineage>
</organism>
<dbReference type="OrthoDB" id="10312197at2759"/>
<evidence type="ECO:0000313" key="4">
    <source>
        <dbReference type="Proteomes" id="UP000053239"/>
    </source>
</evidence>
<accession>A0A0J9TVY3</accession>
<keyword evidence="2" id="KW-0472">Membrane</keyword>
<dbReference type="InterPro" id="IPR022139">
    <property type="entry name" value="Fam-L/Fam-M-like_plasmodium"/>
</dbReference>
<feature type="transmembrane region" description="Helical" evidence="2">
    <location>
        <begin position="252"/>
        <end position="277"/>
    </location>
</feature>
<name>A0A0J9TVY3_PLAVI</name>
<reference evidence="3 4" key="1">
    <citation type="submission" date="2011-09" db="EMBL/GenBank/DDBJ databases">
        <title>The Genome Sequence of Plasmodium vivax North Korean.</title>
        <authorList>
            <consortium name="The Broad Institute Genome Sequencing Platform"/>
            <consortium name="The Broad Institute Genome Sequencing Center for Infectious Disease"/>
            <person name="Neafsey D."/>
            <person name="Carlton J."/>
            <person name="Barnwell J."/>
            <person name="Collins W."/>
            <person name="Escalante A."/>
            <person name="Mullikin J."/>
            <person name="Saul A."/>
            <person name="Guigo R."/>
            <person name="Camara F."/>
            <person name="Young S.K."/>
            <person name="Zeng Q."/>
            <person name="Gargeya S."/>
            <person name="Fitzgerald M."/>
            <person name="Haas B."/>
            <person name="Abouelleil A."/>
            <person name="Alvarado L."/>
            <person name="Arachchi H.M."/>
            <person name="Berlin A."/>
            <person name="Brown A."/>
            <person name="Chapman S.B."/>
            <person name="Chen Z."/>
            <person name="Dunbar C."/>
            <person name="Freedman E."/>
            <person name="Gearin G."/>
            <person name="Gellesch M."/>
            <person name="Goldberg J."/>
            <person name="Griggs A."/>
            <person name="Gujja S."/>
            <person name="Heiman D."/>
            <person name="Howarth C."/>
            <person name="Larson L."/>
            <person name="Lui A."/>
            <person name="MacDonald P.J.P."/>
            <person name="Montmayeur A."/>
            <person name="Murphy C."/>
            <person name="Neiman D."/>
            <person name="Pearson M."/>
            <person name="Priest M."/>
            <person name="Roberts A."/>
            <person name="Saif S."/>
            <person name="Shea T."/>
            <person name="Shenoy N."/>
            <person name="Sisk P."/>
            <person name="Stolte C."/>
            <person name="Sykes S."/>
            <person name="Wortman J."/>
            <person name="Nusbaum C."/>
            <person name="Birren B."/>
        </authorList>
    </citation>
    <scope>NUCLEOTIDE SEQUENCE [LARGE SCALE GENOMIC DNA]</scope>
    <source>
        <strain evidence="3 4">North Korean</strain>
    </source>
</reference>
<dbReference type="EMBL" id="KQ235349">
    <property type="protein sequence ID" value="KNA00151.1"/>
    <property type="molecule type" value="Genomic_DNA"/>
</dbReference>
<evidence type="ECO:0000256" key="1">
    <source>
        <dbReference type="SAM" id="MobiDB-lite"/>
    </source>
</evidence>
<gene>
    <name evidence="3" type="ORF">PVNG_03491</name>
</gene>